<dbReference type="Pfam" id="PF00497">
    <property type="entry name" value="SBP_bac_3"/>
    <property type="match status" value="1"/>
</dbReference>
<dbReference type="AlphaFoldDB" id="A0A6J5G4W4"/>
<evidence type="ECO:0000313" key="9">
    <source>
        <dbReference type="Proteomes" id="UP000494119"/>
    </source>
</evidence>
<keyword evidence="5" id="KW-0574">Periplasm</keyword>
<evidence type="ECO:0000259" key="7">
    <source>
        <dbReference type="SMART" id="SM00062"/>
    </source>
</evidence>
<dbReference type="SMART" id="SM00062">
    <property type="entry name" value="PBPb"/>
    <property type="match status" value="1"/>
</dbReference>
<dbReference type="PANTHER" id="PTHR35936:SF13">
    <property type="entry name" value="HISTIDINE-BINDING PERIPLASMIC PROTEIN"/>
    <property type="match status" value="1"/>
</dbReference>
<dbReference type="CDD" id="cd13703">
    <property type="entry name" value="PBP2_HisJ_LAO"/>
    <property type="match status" value="1"/>
</dbReference>
<evidence type="ECO:0000256" key="3">
    <source>
        <dbReference type="ARBA" id="ARBA00022448"/>
    </source>
</evidence>
<name>A0A6J5G4W4_9BURK</name>
<dbReference type="NCBIfam" id="TIGR01096">
    <property type="entry name" value="3A0103s03R"/>
    <property type="match status" value="1"/>
</dbReference>
<keyword evidence="9" id="KW-1185">Reference proteome</keyword>
<protein>
    <submittedName>
        <fullName evidence="8">Lysine/arginine/ornithine-binding periplasmic protein</fullName>
    </submittedName>
</protein>
<dbReference type="InterPro" id="IPR001638">
    <property type="entry name" value="Solute-binding_3/MltF_N"/>
</dbReference>
<evidence type="ECO:0000256" key="6">
    <source>
        <dbReference type="RuleBase" id="RU003744"/>
    </source>
</evidence>
<dbReference type="GO" id="GO:0030288">
    <property type="term" value="C:outer membrane-bounded periplasmic space"/>
    <property type="evidence" value="ECO:0007669"/>
    <property type="project" value="InterPro"/>
</dbReference>
<dbReference type="InterPro" id="IPR018313">
    <property type="entry name" value="SBP_3_CS"/>
</dbReference>
<evidence type="ECO:0000256" key="2">
    <source>
        <dbReference type="ARBA" id="ARBA00010333"/>
    </source>
</evidence>
<evidence type="ECO:0000313" key="8">
    <source>
        <dbReference type="EMBL" id="CAB3792045.1"/>
    </source>
</evidence>
<dbReference type="Gene3D" id="3.40.190.10">
    <property type="entry name" value="Periplasmic binding protein-like II"/>
    <property type="match status" value="2"/>
</dbReference>
<accession>A0A6J5G4W4</accession>
<comment type="subcellular location">
    <subcellularLocation>
        <location evidence="1">Periplasm</location>
    </subcellularLocation>
</comment>
<dbReference type="PROSITE" id="PS01039">
    <property type="entry name" value="SBP_BACTERIAL_3"/>
    <property type="match status" value="1"/>
</dbReference>
<gene>
    <name evidence="8" type="primary">argT_5</name>
    <name evidence="8" type="ORF">LMG28688_03442</name>
</gene>
<keyword evidence="3" id="KW-0813">Transport</keyword>
<proteinExistence type="inferred from homology"/>
<reference evidence="8 9" key="1">
    <citation type="submission" date="2020-04" db="EMBL/GenBank/DDBJ databases">
        <authorList>
            <person name="De Canck E."/>
        </authorList>
    </citation>
    <scope>NUCLEOTIDE SEQUENCE [LARGE SCALE GENOMIC DNA]</scope>
    <source>
        <strain evidence="8 9">LMG 28688</strain>
    </source>
</reference>
<sequence>MVTTMNTKMIRYARAVRLAGLAGLLGAGLGMTAGAVYAQSAQTLRFGVEAAYPPFESKTPSGQLQGFDIDIGNAVCQRMQVKCVWVENSFDGLIAALEARKFDAINSAMNITDKRRQQIDFTPAVYVMPIQMVAKRGAGLQPTPASLKGKHIGVLQGSTQEDYVRKHWAPEGVSIVTYENQDQIFADLAAGRLDGAVQEVQTATDGFLSKPQGKDFDFAGAPLKDPATLGEGTGFGMRKNDAALKAKVVAALDALRKDGTLTKLSMKYFGRDIIAK</sequence>
<dbReference type="EMBL" id="CADIKL010000015">
    <property type="protein sequence ID" value="CAB3792045.1"/>
    <property type="molecule type" value="Genomic_DNA"/>
</dbReference>
<dbReference type="PANTHER" id="PTHR35936">
    <property type="entry name" value="MEMBRANE-BOUND LYTIC MUREIN TRANSGLYCOSYLASE F"/>
    <property type="match status" value="1"/>
</dbReference>
<dbReference type="SUPFAM" id="SSF53850">
    <property type="entry name" value="Periplasmic binding protein-like II"/>
    <property type="match status" value="1"/>
</dbReference>
<dbReference type="Proteomes" id="UP000494119">
    <property type="component" value="Unassembled WGS sequence"/>
</dbReference>
<evidence type="ECO:0000256" key="5">
    <source>
        <dbReference type="ARBA" id="ARBA00022764"/>
    </source>
</evidence>
<evidence type="ECO:0000256" key="4">
    <source>
        <dbReference type="ARBA" id="ARBA00022729"/>
    </source>
</evidence>
<dbReference type="InterPro" id="IPR005768">
    <property type="entry name" value="Lys_Arg_Orn-bd"/>
</dbReference>
<organism evidence="8 9">
    <name type="scientific">Paraburkholderia caffeinitolerans</name>
    <dbReference type="NCBI Taxonomy" id="1723730"/>
    <lineage>
        <taxon>Bacteria</taxon>
        <taxon>Pseudomonadati</taxon>
        <taxon>Pseudomonadota</taxon>
        <taxon>Betaproteobacteria</taxon>
        <taxon>Burkholderiales</taxon>
        <taxon>Burkholderiaceae</taxon>
        <taxon>Paraburkholderia</taxon>
    </lineage>
</organism>
<feature type="domain" description="Solute-binding protein family 3/N-terminal" evidence="7">
    <location>
        <begin position="43"/>
        <end position="272"/>
    </location>
</feature>
<keyword evidence="4" id="KW-0732">Signal</keyword>
<evidence type="ECO:0000256" key="1">
    <source>
        <dbReference type="ARBA" id="ARBA00004418"/>
    </source>
</evidence>
<comment type="similarity">
    <text evidence="2 6">Belongs to the bacterial solute-binding protein 3 family.</text>
</comment>